<reference evidence="3" key="1">
    <citation type="submission" date="2017-06" db="EMBL/GenBank/DDBJ databases">
        <authorList>
            <person name="Varghese N."/>
            <person name="Submissions S."/>
        </authorList>
    </citation>
    <scope>NUCLEOTIDE SEQUENCE [LARGE SCALE GENOMIC DNA]</scope>
    <source>
        <strain evidence="3">DSM 45423</strain>
    </source>
</reference>
<evidence type="ECO:0000313" key="3">
    <source>
        <dbReference type="Proteomes" id="UP000198386"/>
    </source>
</evidence>
<dbReference type="EMBL" id="FZOH01000005">
    <property type="protein sequence ID" value="SNS54676.1"/>
    <property type="molecule type" value="Genomic_DNA"/>
</dbReference>
<gene>
    <name evidence="2" type="ORF">SAMN04488107_2960</name>
</gene>
<evidence type="ECO:0000313" key="2">
    <source>
        <dbReference type="EMBL" id="SNS54676.1"/>
    </source>
</evidence>
<name>A0A239FCM1_9ACTN</name>
<evidence type="ECO:0000259" key="1">
    <source>
        <dbReference type="Pfam" id="PF24071"/>
    </source>
</evidence>
<proteinExistence type="predicted"/>
<sequence length="92" mass="10466">MDSDSEKRRPNVWNCSCGRLWTGLAQAHCPTCHEHFSSASLFDRHRPRGVCVQPATARRANGEPLFRASQNRYGTTWVTYDSRAHPHSLPTE</sequence>
<protein>
    <recommendedName>
        <fullName evidence="1">Phage FDXHR zinc binding domain-containing protein</fullName>
    </recommendedName>
</protein>
<keyword evidence="3" id="KW-1185">Reference proteome</keyword>
<feature type="domain" description="Phage FDXHR zinc binding" evidence="1">
    <location>
        <begin position="14"/>
        <end position="57"/>
    </location>
</feature>
<dbReference type="Pfam" id="PF24071">
    <property type="entry name" value="Phage_zn_bind_3"/>
    <property type="match status" value="1"/>
</dbReference>
<dbReference type="InterPro" id="IPR058158">
    <property type="entry name" value="Phage_zn-bd_3"/>
</dbReference>
<accession>A0A239FCM1</accession>
<organism evidence="2 3">
    <name type="scientific">Geodermatophilus saharensis</name>
    <dbReference type="NCBI Taxonomy" id="1137994"/>
    <lineage>
        <taxon>Bacteria</taxon>
        <taxon>Bacillati</taxon>
        <taxon>Actinomycetota</taxon>
        <taxon>Actinomycetes</taxon>
        <taxon>Geodermatophilales</taxon>
        <taxon>Geodermatophilaceae</taxon>
        <taxon>Geodermatophilus</taxon>
    </lineage>
</organism>
<dbReference type="Proteomes" id="UP000198386">
    <property type="component" value="Unassembled WGS sequence"/>
</dbReference>
<dbReference type="AlphaFoldDB" id="A0A239FCM1"/>